<evidence type="ECO:0000256" key="11">
    <source>
        <dbReference type="ARBA" id="ARBA00031350"/>
    </source>
</evidence>
<evidence type="ECO:0000256" key="7">
    <source>
        <dbReference type="ARBA" id="ARBA00022679"/>
    </source>
</evidence>
<gene>
    <name evidence="12" type="ORF">AB0E61_10265</name>
</gene>
<keyword evidence="8" id="KW-0949">S-adenosyl-L-methionine</keyword>
<keyword evidence="5" id="KW-0963">Cytoplasm</keyword>
<keyword evidence="7" id="KW-0808">Transferase</keyword>
<dbReference type="SUPFAM" id="SSF53335">
    <property type="entry name" value="S-adenosyl-L-methionine-dependent methyltransferases"/>
    <property type="match status" value="1"/>
</dbReference>
<reference evidence="12 13" key="1">
    <citation type="submission" date="2024-06" db="EMBL/GenBank/DDBJ databases">
        <title>The Natural Products Discovery Center: Release of the First 8490 Sequenced Strains for Exploring Actinobacteria Biosynthetic Diversity.</title>
        <authorList>
            <person name="Kalkreuter E."/>
            <person name="Kautsar S.A."/>
            <person name="Yang D."/>
            <person name="Bader C.D."/>
            <person name="Teijaro C.N."/>
            <person name="Fluegel L."/>
            <person name="Davis C.M."/>
            <person name="Simpson J.R."/>
            <person name="Lauterbach L."/>
            <person name="Steele A.D."/>
            <person name="Gui C."/>
            <person name="Meng S."/>
            <person name="Li G."/>
            <person name="Viehrig K."/>
            <person name="Ye F."/>
            <person name="Su P."/>
            <person name="Kiefer A.F."/>
            <person name="Nichols A."/>
            <person name="Cepeda A.J."/>
            <person name="Yan W."/>
            <person name="Fan B."/>
            <person name="Jiang Y."/>
            <person name="Adhikari A."/>
            <person name="Zheng C.-J."/>
            <person name="Schuster L."/>
            <person name="Cowan T.M."/>
            <person name="Smanski M.J."/>
            <person name="Chevrette M.G."/>
            <person name="De Carvalho L.P.S."/>
            <person name="Shen B."/>
        </authorList>
    </citation>
    <scope>NUCLEOTIDE SEQUENCE [LARGE SCALE GENOMIC DNA]</scope>
    <source>
        <strain evidence="12 13">NPDC033039</strain>
    </source>
</reference>
<proteinExistence type="inferred from homology"/>
<evidence type="ECO:0000256" key="10">
    <source>
        <dbReference type="ARBA" id="ARBA00031323"/>
    </source>
</evidence>
<sequence>MTATAIRSGILRRRLVQQLTRDGALRSRYWHEAFSAVPRELFVPRFTRREGSDLVTYRAGDPDYLAAVYSDVSLNTRYDIHGTAVSSSSQPSMMARMCEALAPAGDRLPVLDLGTGPGYNAALLCHRYGSDRVVSRDVDPNIVTDAAKHLAEAGYSPTLTLGNGAEGCPGNAPYGALIATYGTGRIPDAWRHQVARGGNIVANIGNGLVALTIGDHRSATGHFLPSLAAFMRARPTADAAPAPARTYAGTVATATGHMQEIELSAAPGEDMPQFLGSLVHPDVVDFSLLLDGQSVHCLAHPRSRSWARITPGPDGTARLDHGGPRNLWAERAPLISRWAAADQPNADAYSLTVYPTGQHELRLGDSFWSLPE</sequence>
<comment type="similarity">
    <text evidence="2">Belongs to the methyltransferase superfamily. L-isoaspartyl/D-aspartyl protein methyltransferase family.</text>
</comment>
<keyword evidence="6" id="KW-0489">Methyltransferase</keyword>
<evidence type="ECO:0000256" key="3">
    <source>
        <dbReference type="ARBA" id="ARBA00011890"/>
    </source>
</evidence>
<evidence type="ECO:0000256" key="6">
    <source>
        <dbReference type="ARBA" id="ARBA00022603"/>
    </source>
</evidence>
<dbReference type="EC" id="2.1.1.77" evidence="3"/>
<name>A0ABV2YXK2_9ACTN</name>
<dbReference type="InterPro" id="IPR029063">
    <property type="entry name" value="SAM-dependent_MTases_sf"/>
</dbReference>
<dbReference type="InterPro" id="IPR000682">
    <property type="entry name" value="PCMT"/>
</dbReference>
<keyword evidence="13" id="KW-1185">Reference proteome</keyword>
<dbReference type="PANTHER" id="PTHR11579:SF0">
    <property type="entry name" value="PROTEIN-L-ISOASPARTATE(D-ASPARTATE) O-METHYLTRANSFERASE"/>
    <property type="match status" value="1"/>
</dbReference>
<dbReference type="Proteomes" id="UP001550853">
    <property type="component" value="Unassembled WGS sequence"/>
</dbReference>
<dbReference type="Pfam" id="PF01135">
    <property type="entry name" value="PCMT"/>
    <property type="match status" value="1"/>
</dbReference>
<accession>A0ABV2YXK2</accession>
<comment type="subcellular location">
    <subcellularLocation>
        <location evidence="1">Cytoplasm</location>
    </subcellularLocation>
</comment>
<comment type="caution">
    <text evidence="12">The sequence shown here is derived from an EMBL/GenBank/DDBJ whole genome shotgun (WGS) entry which is preliminary data.</text>
</comment>
<evidence type="ECO:0000313" key="13">
    <source>
        <dbReference type="Proteomes" id="UP001550853"/>
    </source>
</evidence>
<dbReference type="Gene3D" id="3.40.50.150">
    <property type="entry name" value="Vaccinia Virus protein VP39"/>
    <property type="match status" value="1"/>
</dbReference>
<evidence type="ECO:0000256" key="8">
    <source>
        <dbReference type="ARBA" id="ARBA00022691"/>
    </source>
</evidence>
<dbReference type="EMBL" id="JBEZVI010000006">
    <property type="protein sequence ID" value="MEU3710474.1"/>
    <property type="molecule type" value="Genomic_DNA"/>
</dbReference>
<evidence type="ECO:0000256" key="2">
    <source>
        <dbReference type="ARBA" id="ARBA00005369"/>
    </source>
</evidence>
<dbReference type="PANTHER" id="PTHR11579">
    <property type="entry name" value="PROTEIN-L-ISOASPARTATE O-METHYLTRANSFERASE"/>
    <property type="match status" value="1"/>
</dbReference>
<protein>
    <recommendedName>
        <fullName evidence="4">Protein-L-isoaspartate O-methyltransferase</fullName>
        <ecNumber evidence="3">2.1.1.77</ecNumber>
    </recommendedName>
    <alternativeName>
        <fullName evidence="11">L-isoaspartyl protein carboxyl methyltransferase</fullName>
    </alternativeName>
    <alternativeName>
        <fullName evidence="9">Protein L-isoaspartyl methyltransferase</fullName>
    </alternativeName>
    <alternativeName>
        <fullName evidence="10">Protein-beta-aspartate methyltransferase</fullName>
    </alternativeName>
</protein>
<organism evidence="12 13">
    <name type="scientific">Streptomyces catenulae</name>
    <dbReference type="NCBI Taxonomy" id="66875"/>
    <lineage>
        <taxon>Bacteria</taxon>
        <taxon>Bacillati</taxon>
        <taxon>Actinomycetota</taxon>
        <taxon>Actinomycetes</taxon>
        <taxon>Kitasatosporales</taxon>
        <taxon>Streptomycetaceae</taxon>
        <taxon>Streptomyces</taxon>
    </lineage>
</organism>
<evidence type="ECO:0000256" key="5">
    <source>
        <dbReference type="ARBA" id="ARBA00022490"/>
    </source>
</evidence>
<dbReference type="RefSeq" id="WP_030284496.1">
    <property type="nucleotide sequence ID" value="NZ_JBEZVI010000006.1"/>
</dbReference>
<evidence type="ECO:0000256" key="1">
    <source>
        <dbReference type="ARBA" id="ARBA00004496"/>
    </source>
</evidence>
<evidence type="ECO:0000256" key="9">
    <source>
        <dbReference type="ARBA" id="ARBA00030757"/>
    </source>
</evidence>
<evidence type="ECO:0000313" key="12">
    <source>
        <dbReference type="EMBL" id="MEU3710474.1"/>
    </source>
</evidence>
<evidence type="ECO:0000256" key="4">
    <source>
        <dbReference type="ARBA" id="ARBA00013346"/>
    </source>
</evidence>